<dbReference type="EMBL" id="JAGRRH010000098">
    <property type="protein sequence ID" value="KAG7337009.1"/>
    <property type="molecule type" value="Genomic_DNA"/>
</dbReference>
<gene>
    <name evidence="1" type="ORF">IV203_017548</name>
</gene>
<evidence type="ECO:0000313" key="1">
    <source>
        <dbReference type="EMBL" id="KAG7337009.1"/>
    </source>
</evidence>
<evidence type="ECO:0000313" key="2">
    <source>
        <dbReference type="Proteomes" id="UP000693970"/>
    </source>
</evidence>
<reference evidence="1" key="1">
    <citation type="journal article" date="2021" name="Sci. Rep.">
        <title>Diploid genomic architecture of Nitzschia inconspicua, an elite biomass production diatom.</title>
        <authorList>
            <person name="Oliver A."/>
            <person name="Podell S."/>
            <person name="Pinowska A."/>
            <person name="Traller J.C."/>
            <person name="Smith S.R."/>
            <person name="McClure R."/>
            <person name="Beliaev A."/>
            <person name="Bohutskyi P."/>
            <person name="Hill E.A."/>
            <person name="Rabines A."/>
            <person name="Zheng H."/>
            <person name="Allen L.Z."/>
            <person name="Kuo A."/>
            <person name="Grigoriev I.V."/>
            <person name="Allen A.E."/>
            <person name="Hazlebeck D."/>
            <person name="Allen E.E."/>
        </authorList>
    </citation>
    <scope>NUCLEOTIDE SEQUENCE</scope>
    <source>
        <strain evidence="1">Hildebrandi</strain>
    </source>
</reference>
<accession>A0A9K3K4I5</accession>
<proteinExistence type="predicted"/>
<dbReference type="AlphaFoldDB" id="A0A9K3K4I5"/>
<protein>
    <submittedName>
        <fullName evidence="1">Uncharacterized protein</fullName>
    </submittedName>
</protein>
<comment type="caution">
    <text evidence="1">The sequence shown here is derived from an EMBL/GenBank/DDBJ whole genome shotgun (WGS) entry which is preliminary data.</text>
</comment>
<reference evidence="1" key="2">
    <citation type="submission" date="2021-04" db="EMBL/GenBank/DDBJ databases">
        <authorList>
            <person name="Podell S."/>
        </authorList>
    </citation>
    <scope>NUCLEOTIDE SEQUENCE</scope>
    <source>
        <strain evidence="1">Hildebrandi</strain>
    </source>
</reference>
<dbReference type="Proteomes" id="UP000693970">
    <property type="component" value="Unassembled WGS sequence"/>
</dbReference>
<name>A0A9K3K4I5_9STRA</name>
<sequence length="235" mass="26644">MPHQRNDWTFDENAEDEKDTAQNLNRRKVRKLPTSEDCRNVVTSDITTVEVCPDRLREHGISHAIVTSCSLFTPGQAVYVSPLFITAKKSSLLSQNKESGRGAHSKIWGRHFCSFDSNSVAEFEAGNETMKSNLNNDYFCTIPHINKRGLIISCSDHDTQSHFPIEQYLEMRSLPNSPRRLIFIVSSVPSYNTSFNKSQTYLGKISQAISLIYTRTHNIKGANPVFNNVISDMKR</sequence>
<organism evidence="1 2">
    <name type="scientific">Nitzschia inconspicua</name>
    <dbReference type="NCBI Taxonomy" id="303405"/>
    <lineage>
        <taxon>Eukaryota</taxon>
        <taxon>Sar</taxon>
        <taxon>Stramenopiles</taxon>
        <taxon>Ochrophyta</taxon>
        <taxon>Bacillariophyta</taxon>
        <taxon>Bacillariophyceae</taxon>
        <taxon>Bacillariophycidae</taxon>
        <taxon>Bacillariales</taxon>
        <taxon>Bacillariaceae</taxon>
        <taxon>Nitzschia</taxon>
    </lineage>
</organism>
<keyword evidence="2" id="KW-1185">Reference proteome</keyword>